<dbReference type="Proteomes" id="UP000535182">
    <property type="component" value="Unassembled WGS sequence"/>
</dbReference>
<organism evidence="1 2">
    <name type="scientific">Tunturiibacter gelidiferens</name>
    <dbReference type="NCBI Taxonomy" id="3069689"/>
    <lineage>
        <taxon>Bacteria</taxon>
        <taxon>Pseudomonadati</taxon>
        <taxon>Acidobacteriota</taxon>
        <taxon>Terriglobia</taxon>
        <taxon>Terriglobales</taxon>
        <taxon>Acidobacteriaceae</taxon>
        <taxon>Tunturiibacter</taxon>
    </lineage>
</organism>
<protein>
    <submittedName>
        <fullName evidence="1">Uncharacterized protein</fullName>
    </submittedName>
</protein>
<evidence type="ECO:0000313" key="1">
    <source>
        <dbReference type="EMBL" id="MBB5330273.1"/>
    </source>
</evidence>
<dbReference type="RefSeq" id="WP_183979558.1">
    <property type="nucleotide sequence ID" value="NZ_JACHEB010000009.1"/>
</dbReference>
<proteinExistence type="predicted"/>
<accession>A0A9X0QH16</accession>
<gene>
    <name evidence="1" type="ORF">HDF14_003906</name>
</gene>
<comment type="caution">
    <text evidence="1">The sequence shown here is derived from an EMBL/GenBank/DDBJ whole genome shotgun (WGS) entry which is preliminary data.</text>
</comment>
<dbReference type="EMBL" id="JACHEB010000009">
    <property type="protein sequence ID" value="MBB5330273.1"/>
    <property type="molecule type" value="Genomic_DNA"/>
</dbReference>
<keyword evidence="2" id="KW-1185">Reference proteome</keyword>
<reference evidence="1 2" key="1">
    <citation type="submission" date="2020-08" db="EMBL/GenBank/DDBJ databases">
        <title>Genomic Encyclopedia of Type Strains, Phase IV (KMG-V): Genome sequencing to study the core and pangenomes of soil and plant-associated prokaryotes.</title>
        <authorList>
            <person name="Whitman W."/>
        </authorList>
    </citation>
    <scope>NUCLEOTIDE SEQUENCE [LARGE SCALE GENOMIC DNA]</scope>
    <source>
        <strain evidence="1 2">X5P2</strain>
    </source>
</reference>
<dbReference type="AlphaFoldDB" id="A0A9X0QH16"/>
<evidence type="ECO:0000313" key="2">
    <source>
        <dbReference type="Proteomes" id="UP000535182"/>
    </source>
</evidence>
<name>A0A9X0QH16_9BACT</name>
<sequence>MANLSIDAPQADVDLETAIDIKHRTSYFRASPYLEPASLIRLLNRSLLIQ</sequence>